<sequence length="70" mass="8008">MYLYKIELEQTNGLSWLIVLAETDEQAFEAVDANLEKHYIKKPAVRSAAIIEKKRVVSGNGYILDPQQEQ</sequence>
<gene>
    <name evidence="1" type="ORF">IDH44_12600</name>
</gene>
<dbReference type="RefSeq" id="WP_190918137.1">
    <property type="nucleotide sequence ID" value="NZ_JACXIZ010000020.1"/>
</dbReference>
<evidence type="ECO:0000313" key="1">
    <source>
        <dbReference type="EMBL" id="MBD2846037.1"/>
    </source>
</evidence>
<evidence type="ECO:0000313" key="2">
    <source>
        <dbReference type="Proteomes" id="UP000621560"/>
    </source>
</evidence>
<organism evidence="1 2">
    <name type="scientific">Paenibacillus sabuli</name>
    <dbReference type="NCBI Taxonomy" id="2772509"/>
    <lineage>
        <taxon>Bacteria</taxon>
        <taxon>Bacillati</taxon>
        <taxon>Bacillota</taxon>
        <taxon>Bacilli</taxon>
        <taxon>Bacillales</taxon>
        <taxon>Paenibacillaceae</taxon>
        <taxon>Paenibacillus</taxon>
    </lineage>
</organism>
<dbReference type="AlphaFoldDB" id="A0A927BTK2"/>
<accession>A0A927BTK2</accession>
<dbReference type="Proteomes" id="UP000621560">
    <property type="component" value="Unassembled WGS sequence"/>
</dbReference>
<dbReference type="Pfam" id="PF13046">
    <property type="entry name" value="DUF3906"/>
    <property type="match status" value="1"/>
</dbReference>
<protein>
    <submittedName>
        <fullName evidence="1">DUF3906 family protein</fullName>
    </submittedName>
</protein>
<comment type="caution">
    <text evidence="1">The sequence shown here is derived from an EMBL/GenBank/DDBJ whole genome shotgun (WGS) entry which is preliminary data.</text>
</comment>
<reference evidence="1" key="1">
    <citation type="submission" date="2020-09" db="EMBL/GenBank/DDBJ databases">
        <title>A novel bacterium of genus Paenibacillus, isolated from South China Sea.</title>
        <authorList>
            <person name="Huang H."/>
            <person name="Mo K."/>
            <person name="Hu Y."/>
        </authorList>
    </citation>
    <scope>NUCLEOTIDE SEQUENCE</scope>
    <source>
        <strain evidence="1">IB182496</strain>
    </source>
</reference>
<keyword evidence="2" id="KW-1185">Reference proteome</keyword>
<dbReference type="InterPro" id="IPR024998">
    <property type="entry name" value="DUF3906"/>
</dbReference>
<name>A0A927BTK2_9BACL</name>
<proteinExistence type="predicted"/>
<dbReference type="EMBL" id="JACXIZ010000020">
    <property type="protein sequence ID" value="MBD2846037.1"/>
    <property type="molecule type" value="Genomic_DNA"/>
</dbReference>